<feature type="transmembrane region" description="Helical" evidence="18">
    <location>
        <begin position="688"/>
        <end position="715"/>
    </location>
</feature>
<keyword evidence="13 20" id="KW-0830">Ubiquinone</keyword>
<organism evidence="20 21">
    <name type="scientific">Trichinella pseudospiralis</name>
    <name type="common">Parasitic roundworm</name>
    <dbReference type="NCBI Taxonomy" id="6337"/>
    <lineage>
        <taxon>Eukaryota</taxon>
        <taxon>Metazoa</taxon>
        <taxon>Ecdysozoa</taxon>
        <taxon>Nematoda</taxon>
        <taxon>Enoplea</taxon>
        <taxon>Dorylaimia</taxon>
        <taxon>Trichinellida</taxon>
        <taxon>Trichinellidae</taxon>
        <taxon>Trichinella</taxon>
    </lineage>
</organism>
<dbReference type="PRINTS" id="PR01437">
    <property type="entry name" value="NUOXDRDTASE4"/>
</dbReference>
<dbReference type="EMBL" id="JYDU01000353">
    <property type="protein sequence ID" value="KRX86615.1"/>
    <property type="molecule type" value="Genomic_DNA"/>
</dbReference>
<feature type="transmembrane region" description="Helical" evidence="18">
    <location>
        <begin position="806"/>
        <end position="830"/>
    </location>
</feature>
<dbReference type="STRING" id="6337.A0A0V0XFM3"/>
<evidence type="ECO:0000256" key="9">
    <source>
        <dbReference type="ARBA" id="ARBA00022967"/>
    </source>
</evidence>
<keyword evidence="7" id="KW-0679">Respiratory chain</keyword>
<feature type="domain" description="NADH:quinone oxidoreductase/Mrp antiporter transmembrane" evidence="19">
    <location>
        <begin position="536"/>
        <end position="642"/>
    </location>
</feature>
<name>A0A0V0XFM3_TRIPS</name>
<feature type="transmembrane region" description="Helical" evidence="18">
    <location>
        <begin position="478"/>
        <end position="502"/>
    </location>
</feature>
<dbReference type="EC" id="7.1.1.2" evidence="4"/>
<feature type="transmembrane region" description="Helical" evidence="18">
    <location>
        <begin position="395"/>
        <end position="415"/>
    </location>
</feature>
<evidence type="ECO:0000256" key="12">
    <source>
        <dbReference type="ARBA" id="ARBA00023027"/>
    </source>
</evidence>
<feature type="transmembrane region" description="Helical" evidence="18">
    <location>
        <begin position="775"/>
        <end position="794"/>
    </location>
</feature>
<evidence type="ECO:0000256" key="18">
    <source>
        <dbReference type="SAM" id="Phobius"/>
    </source>
</evidence>
<feature type="domain" description="NADH:quinone oxidoreductase/Mrp antiporter transmembrane" evidence="19">
    <location>
        <begin position="283"/>
        <end position="422"/>
    </location>
</feature>
<comment type="function">
    <text evidence="1">Core subunit of the mitochondrial membrane respiratory chain NADH dehydrogenase (Complex I) that is believed to belong to the minimal assembly required for catalysis. Complex I functions in the transfer of electrons from NADH to the respiratory chain. The immediate electron acceptor for the enzyme is believed to be ubiquinone.</text>
</comment>
<dbReference type="GO" id="GO:0003954">
    <property type="term" value="F:NADH dehydrogenase activity"/>
    <property type="evidence" value="ECO:0007669"/>
    <property type="project" value="TreeGrafter"/>
</dbReference>
<feature type="transmembrane region" description="Helical" evidence="18">
    <location>
        <begin position="294"/>
        <end position="317"/>
    </location>
</feature>
<evidence type="ECO:0000313" key="20">
    <source>
        <dbReference type="EMBL" id="KRX86615.1"/>
    </source>
</evidence>
<protein>
    <recommendedName>
        <fullName evidence="5">NADH-ubiquinone oxidoreductase chain 4</fullName>
        <ecNumber evidence="4">7.1.1.2</ecNumber>
    </recommendedName>
    <alternativeName>
        <fullName evidence="16">NADH dehydrogenase subunit 4</fullName>
    </alternativeName>
</protein>
<feature type="transmembrane region" description="Helical" evidence="18">
    <location>
        <begin position="262"/>
        <end position="282"/>
    </location>
</feature>
<keyword evidence="15 18" id="KW-0472">Membrane</keyword>
<evidence type="ECO:0000313" key="21">
    <source>
        <dbReference type="Proteomes" id="UP000054815"/>
    </source>
</evidence>
<evidence type="ECO:0000256" key="8">
    <source>
        <dbReference type="ARBA" id="ARBA00022692"/>
    </source>
</evidence>
<comment type="catalytic activity">
    <reaction evidence="17">
        <text>a ubiquinone + NADH + 5 H(+)(in) = a ubiquinol + NAD(+) + 4 H(+)(out)</text>
        <dbReference type="Rhea" id="RHEA:29091"/>
        <dbReference type="Rhea" id="RHEA-COMP:9565"/>
        <dbReference type="Rhea" id="RHEA-COMP:9566"/>
        <dbReference type="ChEBI" id="CHEBI:15378"/>
        <dbReference type="ChEBI" id="CHEBI:16389"/>
        <dbReference type="ChEBI" id="CHEBI:17976"/>
        <dbReference type="ChEBI" id="CHEBI:57540"/>
        <dbReference type="ChEBI" id="CHEBI:57945"/>
        <dbReference type="EC" id="7.1.1.2"/>
    </reaction>
</comment>
<dbReference type="PANTHER" id="PTHR43507">
    <property type="entry name" value="NADH-UBIQUINONE OXIDOREDUCTASE CHAIN 4"/>
    <property type="match status" value="1"/>
</dbReference>
<feature type="transmembrane region" description="Helical" evidence="18">
    <location>
        <begin position="451"/>
        <end position="472"/>
    </location>
</feature>
<comment type="subcellular location">
    <subcellularLocation>
        <location evidence="2">Mitochondrion membrane</location>
        <topology evidence="2">Multi-pass membrane protein</topology>
    </subcellularLocation>
</comment>
<dbReference type="GO" id="GO:0008137">
    <property type="term" value="F:NADH dehydrogenase (ubiquinone) activity"/>
    <property type="evidence" value="ECO:0007669"/>
    <property type="project" value="UniProtKB-EC"/>
</dbReference>
<evidence type="ECO:0000256" key="10">
    <source>
        <dbReference type="ARBA" id="ARBA00022982"/>
    </source>
</evidence>
<feature type="transmembrane region" description="Helical" evidence="18">
    <location>
        <begin position="654"/>
        <end position="676"/>
    </location>
</feature>
<gene>
    <name evidence="20" type="primary">ND4</name>
    <name evidence="20" type="ORF">T4E_2203</name>
</gene>
<dbReference type="GO" id="GO:0031966">
    <property type="term" value="C:mitochondrial membrane"/>
    <property type="evidence" value="ECO:0007669"/>
    <property type="project" value="UniProtKB-SubCell"/>
</dbReference>
<feature type="transmembrane region" description="Helical" evidence="18">
    <location>
        <begin position="230"/>
        <end position="250"/>
    </location>
</feature>
<proteinExistence type="inferred from homology"/>
<dbReference type="Pfam" id="PF00361">
    <property type="entry name" value="Proton_antipo_M"/>
    <property type="match status" value="2"/>
</dbReference>
<evidence type="ECO:0000256" key="1">
    <source>
        <dbReference type="ARBA" id="ARBA00003257"/>
    </source>
</evidence>
<dbReference type="PANTHER" id="PTHR43507:SF20">
    <property type="entry name" value="NADH-UBIQUINONE OXIDOREDUCTASE CHAIN 4"/>
    <property type="match status" value="1"/>
</dbReference>
<evidence type="ECO:0000256" key="15">
    <source>
        <dbReference type="ARBA" id="ARBA00023136"/>
    </source>
</evidence>
<dbReference type="InterPro" id="IPR003918">
    <property type="entry name" value="NADH_UbQ_OxRdtase"/>
</dbReference>
<keyword evidence="6" id="KW-0813">Transport</keyword>
<feature type="transmembrane region" description="Helical" evidence="18">
    <location>
        <begin position="602"/>
        <end position="622"/>
    </location>
</feature>
<keyword evidence="8 18" id="KW-0812">Transmembrane</keyword>
<evidence type="ECO:0000256" key="16">
    <source>
        <dbReference type="ARBA" id="ARBA00031025"/>
    </source>
</evidence>
<dbReference type="GO" id="GO:0015990">
    <property type="term" value="P:electron transport coupled proton transport"/>
    <property type="evidence" value="ECO:0007669"/>
    <property type="project" value="TreeGrafter"/>
</dbReference>
<keyword evidence="10" id="KW-0249">Electron transport</keyword>
<dbReference type="InterPro" id="IPR001750">
    <property type="entry name" value="ND/Mrp_TM"/>
</dbReference>
<dbReference type="GO" id="GO:0042773">
    <property type="term" value="P:ATP synthesis coupled electron transport"/>
    <property type="evidence" value="ECO:0007669"/>
    <property type="project" value="InterPro"/>
</dbReference>
<feature type="transmembrane region" description="Helical" evidence="18">
    <location>
        <begin position="572"/>
        <end position="590"/>
    </location>
</feature>
<keyword evidence="9" id="KW-1278">Translocase</keyword>
<evidence type="ECO:0000256" key="2">
    <source>
        <dbReference type="ARBA" id="ARBA00004225"/>
    </source>
</evidence>
<keyword evidence="12" id="KW-0520">NAD</keyword>
<feature type="transmembrane region" description="Helical" evidence="18">
    <location>
        <begin position="324"/>
        <end position="344"/>
    </location>
</feature>
<feature type="transmembrane region" description="Helical" evidence="18">
    <location>
        <begin position="364"/>
        <end position="383"/>
    </location>
</feature>
<reference evidence="20 21" key="1">
    <citation type="submission" date="2015-01" db="EMBL/GenBank/DDBJ databases">
        <title>Evolution of Trichinella species and genotypes.</title>
        <authorList>
            <person name="Korhonen P.K."/>
            <person name="Edoardo P."/>
            <person name="Giuseppe L.R."/>
            <person name="Gasser R.B."/>
        </authorList>
    </citation>
    <scope>NUCLEOTIDE SEQUENCE [LARGE SCALE GENOMIC DNA]</scope>
    <source>
        <strain evidence="20">ISS141</strain>
    </source>
</reference>
<evidence type="ECO:0000256" key="13">
    <source>
        <dbReference type="ARBA" id="ARBA00023075"/>
    </source>
</evidence>
<comment type="caution">
    <text evidence="20">The sequence shown here is derived from an EMBL/GenBank/DDBJ whole genome shotgun (WGS) entry which is preliminary data.</text>
</comment>
<evidence type="ECO:0000256" key="6">
    <source>
        <dbReference type="ARBA" id="ARBA00022448"/>
    </source>
</evidence>
<keyword evidence="11 18" id="KW-1133">Transmembrane helix</keyword>
<evidence type="ECO:0000256" key="7">
    <source>
        <dbReference type="ARBA" id="ARBA00022660"/>
    </source>
</evidence>
<evidence type="ECO:0000256" key="5">
    <source>
        <dbReference type="ARBA" id="ARBA00021006"/>
    </source>
</evidence>
<dbReference type="GO" id="GO:0048039">
    <property type="term" value="F:ubiquinone binding"/>
    <property type="evidence" value="ECO:0007669"/>
    <property type="project" value="TreeGrafter"/>
</dbReference>
<keyword evidence="14" id="KW-0496">Mitochondrion</keyword>
<evidence type="ECO:0000259" key="19">
    <source>
        <dbReference type="Pfam" id="PF00361"/>
    </source>
</evidence>
<evidence type="ECO:0000256" key="3">
    <source>
        <dbReference type="ARBA" id="ARBA00009025"/>
    </source>
</evidence>
<comment type="similarity">
    <text evidence="3">Belongs to the complex I subunit 4 family.</text>
</comment>
<evidence type="ECO:0000256" key="4">
    <source>
        <dbReference type="ARBA" id="ARBA00012944"/>
    </source>
</evidence>
<sequence>MLDLANSVRNTPTIRAHLSGAFLPNVLSPLFSSIVTHMEDRLVSFCVVLDHRVFHSVLAGNNRIVMMVLLPEDLLCYDLPHMRMTGNMCVRNLAGHNVIDLPLLCNSSKWIMAIAEIKNGMRIDSPKIGIADIKDVMTVAAQKLIFPHGITYPIKATRIVKNRMILPVNHLPDNINDESRNKNPNFTSRIKVVFGLKGVVVLLIRMELLRLALVCLCWGCYWVYSVWFLMVMVVHRVVGMLILLWVVRYFGGDKVSYNESWVYAGSGVFNLYCCLCGGVWIFGDRNQPDRLMAANYLVVYTLMFSFPLLILIIRLLVDNFIMGWSSLIWVDGVVVVIMVLPFVVKLPVYLFHLWLPKAHVEAPVLGSMILASILLKTGGYGLVKVGGLTVDLGYVGGLVRLLLCLSLLSAVTAMFQSDVKKVNGVEFWGVGFGYYVFDIVSWGFEVNLVLLIVLFVALLYYPLWFMCIMAAGKLSNSLVAGWTLCDLVVMGVASVSGSFSLVDVELWVRRIWRAINLDVSGCGKEVVLGFVVGVRSGSAMTTIMMNRVGDFALMVMVVTLRCNFVFDYGWVVYSSLGLVMFMGAIIAKRAQVPMTYSTMSQVAMVMLMLFRGLYSLMIMHVMNHALVKALLFINIGIIIREGSSLLGGYVWVDVYVLLLFEGVFVMYSLRVIYVLMGGLSGKVFLNRFGVSFANIQVLIIPMLVMGWFLIMNFSVPCNPGFDVWVFPWVMNVDLYYEYLNSGIIGLKFFVLSFVKGLHVSGFMPLIVFGFTVDNWLSVWTVLELTTWVAVVIVIEEMNSSEGISDMGYYDAVVGYVFMLLLGLPTSFLFFSKLYPYTRVIWSSFVNSFIDLACCRRFSGVGWFDLGGFVGGTNNFIPTLGGLLNLINVSYRIRGKVDRDMMILLMSISVSIDGYSGSSMVLNKILSRMIIPYSAMNKRANSTLENSMLKPLTSSLSASARSKGLRTIPNLMIPIKVTMNSRFAWNLIGLNVSGSPHQKSMNRVSISFNPSKIGCISPVTIALFGPSRRWLMPMYCRSIRDLNAEIVVNSIAIGINLWLMPQSSEHCPYITPGSVDSEVVELMRPGMASILILSAGIVHLWITSADVTDMRIDTLVGRMIRLSQSRSRKSCDSHSFMNESNSSLKDGGVGSPSSVHLWSSIKELLEVSRIPKKIHRTRAKMESIMIMTQSIRRRSKEAFDSLTPVSPPIVNSNRNPSTHNMVGAILIWLPYNVASHLKIFTPVGIPMIIVAAVKMGSPPPEVSKKVVPKLRSVRSMVIPPARTGRDRKHVAMKLMLPTIDEIPAKYELSNIKAGGNSQNPRLFNRGNDISVTPAMTGISQFPNPLSSMGITMKKIMASA</sequence>
<dbReference type="Proteomes" id="UP000054815">
    <property type="component" value="Unassembled WGS sequence"/>
</dbReference>
<evidence type="ECO:0000256" key="11">
    <source>
        <dbReference type="ARBA" id="ARBA00022989"/>
    </source>
</evidence>
<evidence type="ECO:0000256" key="17">
    <source>
        <dbReference type="ARBA" id="ARBA00049551"/>
    </source>
</evidence>
<evidence type="ECO:0000256" key="14">
    <source>
        <dbReference type="ARBA" id="ARBA00023128"/>
    </source>
</evidence>
<accession>A0A0V0XFM3</accession>